<evidence type="ECO:0000259" key="1">
    <source>
        <dbReference type="Pfam" id="PF01966"/>
    </source>
</evidence>
<evidence type="ECO:0000313" key="3">
    <source>
        <dbReference type="Proteomes" id="UP000037288"/>
    </source>
</evidence>
<dbReference type="Gene3D" id="1.10.3210.10">
    <property type="entry name" value="Hypothetical protein af1432"/>
    <property type="match status" value="1"/>
</dbReference>
<dbReference type="InterPro" id="IPR003607">
    <property type="entry name" value="HD/PDEase_dom"/>
</dbReference>
<dbReference type="CDD" id="cd00077">
    <property type="entry name" value="HDc"/>
    <property type="match status" value="1"/>
</dbReference>
<dbReference type="AlphaFoldDB" id="A0A0K9XGD6"/>
<dbReference type="OrthoDB" id="1722553at2"/>
<dbReference type="InterPro" id="IPR006675">
    <property type="entry name" value="HDIG_dom"/>
</dbReference>
<accession>A0A0K9XGD6</accession>
<name>A0A0K9XGD6_9ACTN</name>
<dbReference type="PATRIC" id="fig|1678637.3.peg.2626"/>
<keyword evidence="2" id="KW-0378">Hydrolase</keyword>
<keyword evidence="3" id="KW-1185">Reference proteome</keyword>
<dbReference type="Proteomes" id="UP000037288">
    <property type="component" value="Unassembled WGS sequence"/>
</dbReference>
<feature type="domain" description="HD" evidence="1">
    <location>
        <begin position="31"/>
        <end position="150"/>
    </location>
</feature>
<dbReference type="STRING" id="1678637.AC230_12175"/>
<proteinExistence type="predicted"/>
<dbReference type="EMBL" id="LFXA01000007">
    <property type="protein sequence ID" value="KNB52298.1"/>
    <property type="molecule type" value="Genomic_DNA"/>
</dbReference>
<dbReference type="RefSeq" id="WP_049716154.1">
    <property type="nucleotide sequence ID" value="NZ_LFXA01000007.1"/>
</dbReference>
<dbReference type="SUPFAM" id="SSF109604">
    <property type="entry name" value="HD-domain/PDEase-like"/>
    <property type="match status" value="1"/>
</dbReference>
<sequence length="204" mass="22634">MTTTRLPTDAEIRALHEKHAPTRAAFELVHTHCEIVRDIALHLLAADGRHGLDAELVRVGALVHDIGVYRLFDGDGRLDTTRYLRHGLLGHGILREEGFPERLCRFCSCHTGVGISREDVRAHGLDLPVADYLAETGEEQLVMYADKFHTKSTPPAFLTADVCGASLGRFGAEKAAAFAALRARFGEPRLDRLRERYGHTLRTS</sequence>
<dbReference type="NCBIfam" id="TIGR00277">
    <property type="entry name" value="HDIG"/>
    <property type="match status" value="1"/>
</dbReference>
<dbReference type="InterPro" id="IPR006674">
    <property type="entry name" value="HD_domain"/>
</dbReference>
<comment type="caution">
    <text evidence="2">The sequence shown here is derived from an EMBL/GenBank/DDBJ whole genome shotgun (WGS) entry which is preliminary data.</text>
</comment>
<evidence type="ECO:0000313" key="2">
    <source>
        <dbReference type="EMBL" id="KNB52298.1"/>
    </source>
</evidence>
<organism evidence="2 3">
    <name type="scientific">Streptomyces caatingaensis</name>
    <dbReference type="NCBI Taxonomy" id="1678637"/>
    <lineage>
        <taxon>Bacteria</taxon>
        <taxon>Bacillati</taxon>
        <taxon>Actinomycetota</taxon>
        <taxon>Actinomycetes</taxon>
        <taxon>Kitasatosporales</taxon>
        <taxon>Streptomycetaceae</taxon>
        <taxon>Streptomyces</taxon>
    </lineage>
</organism>
<reference evidence="3" key="1">
    <citation type="submission" date="2015-07" db="EMBL/GenBank/DDBJ databases">
        <title>Draft genome sequence of Streptomyces sp. CMAA 1322, a bacterium isolated from Caatinga biome, from dry forest semiarid of Brazil.</title>
        <authorList>
            <person name="Santos S.N."/>
            <person name="Gacesa R."/>
            <person name="Taketani R.G."/>
            <person name="Long P.F."/>
            <person name="Melo I.S."/>
        </authorList>
    </citation>
    <scope>NUCLEOTIDE SEQUENCE [LARGE SCALE GENOMIC DNA]</scope>
    <source>
        <strain evidence="3">CMAA 1322</strain>
    </source>
</reference>
<dbReference type="Pfam" id="PF01966">
    <property type="entry name" value="HD"/>
    <property type="match status" value="1"/>
</dbReference>
<gene>
    <name evidence="2" type="ORF">AC230_12175</name>
</gene>
<dbReference type="GO" id="GO:0016787">
    <property type="term" value="F:hydrolase activity"/>
    <property type="evidence" value="ECO:0007669"/>
    <property type="project" value="UniProtKB-KW"/>
</dbReference>
<protein>
    <submittedName>
        <fullName evidence="2">Phosphohydrolase</fullName>
    </submittedName>
</protein>